<reference evidence="8" key="1">
    <citation type="journal article" date="2023" name="Nat. Commun.">
        <title>Diploid and tetraploid genomes of Acorus and the evolution of monocots.</title>
        <authorList>
            <person name="Ma L."/>
            <person name="Liu K.W."/>
            <person name="Li Z."/>
            <person name="Hsiao Y.Y."/>
            <person name="Qi Y."/>
            <person name="Fu T."/>
            <person name="Tang G.D."/>
            <person name="Zhang D."/>
            <person name="Sun W.H."/>
            <person name="Liu D.K."/>
            <person name="Li Y."/>
            <person name="Chen G.Z."/>
            <person name="Liu X.D."/>
            <person name="Liao X.Y."/>
            <person name="Jiang Y.T."/>
            <person name="Yu X."/>
            <person name="Hao Y."/>
            <person name="Huang J."/>
            <person name="Zhao X.W."/>
            <person name="Ke S."/>
            <person name="Chen Y.Y."/>
            <person name="Wu W.L."/>
            <person name="Hsu J.L."/>
            <person name="Lin Y.F."/>
            <person name="Huang M.D."/>
            <person name="Li C.Y."/>
            <person name="Huang L."/>
            <person name="Wang Z.W."/>
            <person name="Zhao X."/>
            <person name="Zhong W.Y."/>
            <person name="Peng D.H."/>
            <person name="Ahmad S."/>
            <person name="Lan S."/>
            <person name="Zhang J.S."/>
            <person name="Tsai W.C."/>
            <person name="Van de Peer Y."/>
            <person name="Liu Z.J."/>
        </authorList>
    </citation>
    <scope>NUCLEOTIDE SEQUENCE</scope>
    <source>
        <strain evidence="8">CP</strain>
    </source>
</reference>
<reference evidence="8" key="2">
    <citation type="submission" date="2023-06" db="EMBL/GenBank/DDBJ databases">
        <authorList>
            <person name="Ma L."/>
            <person name="Liu K.-W."/>
            <person name="Li Z."/>
            <person name="Hsiao Y.-Y."/>
            <person name="Qi Y."/>
            <person name="Fu T."/>
            <person name="Tang G."/>
            <person name="Zhang D."/>
            <person name="Sun W.-H."/>
            <person name="Liu D.-K."/>
            <person name="Li Y."/>
            <person name="Chen G.-Z."/>
            <person name="Liu X.-D."/>
            <person name="Liao X.-Y."/>
            <person name="Jiang Y.-T."/>
            <person name="Yu X."/>
            <person name="Hao Y."/>
            <person name="Huang J."/>
            <person name="Zhao X.-W."/>
            <person name="Ke S."/>
            <person name="Chen Y.-Y."/>
            <person name="Wu W.-L."/>
            <person name="Hsu J.-L."/>
            <person name="Lin Y.-F."/>
            <person name="Huang M.-D."/>
            <person name="Li C.-Y."/>
            <person name="Huang L."/>
            <person name="Wang Z.-W."/>
            <person name="Zhao X."/>
            <person name="Zhong W.-Y."/>
            <person name="Peng D.-H."/>
            <person name="Ahmad S."/>
            <person name="Lan S."/>
            <person name="Zhang J.-S."/>
            <person name="Tsai W.-C."/>
            <person name="Van De Peer Y."/>
            <person name="Liu Z.-J."/>
        </authorList>
    </citation>
    <scope>NUCLEOTIDE SEQUENCE</scope>
    <source>
        <strain evidence="8">CP</strain>
        <tissue evidence="8">Leaves</tissue>
    </source>
</reference>
<protein>
    <recommendedName>
        <fullName evidence="7">V-type proton ATPase subunit S1/VOA1 transmembrane domain-containing protein</fullName>
    </recommendedName>
</protein>
<dbReference type="InterPro" id="IPR046756">
    <property type="entry name" value="VAS1/VOA1_TM"/>
</dbReference>
<dbReference type="AlphaFoldDB" id="A0AAV9D1T3"/>
<sequence length="317" mass="34618">MEGCRGVLLALLMSTTLFTHGSSSPATVPAFLWSPRHLGSSFPGAKEIVNYRTISPEDLARSVMLEGGWSNILCAGKNLQNSVDYAVVFVGKKLQSSDITRNERIDPTLVDFLKNSFTKSNSSMAYPYVTVSDEKETMENYMISAFTENCGVLGVSDIAFQESCSISGEDLTKLAGLNSIHDYVGSRLETEQKGTRLIVICNKGFEEHAHPHSEGAILSELVRILEHSGASYTFLYASNPFRPLHHSSHHMMDRFLVESVPGNASATYTLCDGVCQIKSSLLEGIFVGLVLLIILLSGLCCMMGIDTPTRFENAPDS</sequence>
<dbReference type="Proteomes" id="UP001180020">
    <property type="component" value="Unassembled WGS sequence"/>
</dbReference>
<evidence type="ECO:0000256" key="2">
    <source>
        <dbReference type="ARBA" id="ARBA00022692"/>
    </source>
</evidence>
<keyword evidence="4 5" id="KW-0472">Membrane</keyword>
<evidence type="ECO:0000313" key="9">
    <source>
        <dbReference type="Proteomes" id="UP001180020"/>
    </source>
</evidence>
<evidence type="ECO:0000256" key="1">
    <source>
        <dbReference type="ARBA" id="ARBA00004167"/>
    </source>
</evidence>
<accession>A0AAV9D1T3</accession>
<evidence type="ECO:0000259" key="7">
    <source>
        <dbReference type="Pfam" id="PF20520"/>
    </source>
</evidence>
<evidence type="ECO:0000256" key="3">
    <source>
        <dbReference type="ARBA" id="ARBA00022989"/>
    </source>
</evidence>
<feature type="signal peptide" evidence="6">
    <location>
        <begin position="1"/>
        <end position="21"/>
    </location>
</feature>
<comment type="caution">
    <text evidence="8">The sequence shown here is derived from an EMBL/GenBank/DDBJ whole genome shotgun (WGS) entry which is preliminary data.</text>
</comment>
<keyword evidence="9" id="KW-1185">Reference proteome</keyword>
<dbReference type="Pfam" id="PF20520">
    <property type="entry name" value="Ac45-VOA1_TM"/>
    <property type="match status" value="1"/>
</dbReference>
<keyword evidence="2 5" id="KW-0812">Transmembrane</keyword>
<feature type="chain" id="PRO_5043821449" description="V-type proton ATPase subunit S1/VOA1 transmembrane domain-containing protein" evidence="6">
    <location>
        <begin position="22"/>
        <end position="317"/>
    </location>
</feature>
<comment type="subcellular location">
    <subcellularLocation>
        <location evidence="1">Membrane</location>
        <topology evidence="1">Single-pass membrane protein</topology>
    </subcellularLocation>
</comment>
<evidence type="ECO:0000256" key="6">
    <source>
        <dbReference type="SAM" id="SignalP"/>
    </source>
</evidence>
<keyword evidence="6" id="KW-0732">Signal</keyword>
<dbReference type="GO" id="GO:0016020">
    <property type="term" value="C:membrane"/>
    <property type="evidence" value="ECO:0007669"/>
    <property type="project" value="UniProtKB-SubCell"/>
</dbReference>
<dbReference type="EMBL" id="JAUJYO010000016">
    <property type="protein sequence ID" value="KAK1295536.1"/>
    <property type="molecule type" value="Genomic_DNA"/>
</dbReference>
<name>A0AAV9D1T3_ACOCL</name>
<evidence type="ECO:0000256" key="5">
    <source>
        <dbReference type="SAM" id="Phobius"/>
    </source>
</evidence>
<feature type="domain" description="V-type proton ATPase subunit S1/VOA1 transmembrane" evidence="7">
    <location>
        <begin position="281"/>
        <end position="313"/>
    </location>
</feature>
<gene>
    <name evidence="8" type="ORF">QJS10_CPA16g01334</name>
</gene>
<dbReference type="PANTHER" id="PTHR35285">
    <property type="entry name" value="2-C-METHYL-D-ERYTHRITOL 4-PHOSPHATE CYTIDYLYLTRANSFERASE"/>
    <property type="match status" value="1"/>
</dbReference>
<keyword evidence="3 5" id="KW-1133">Transmembrane helix</keyword>
<evidence type="ECO:0000313" key="8">
    <source>
        <dbReference type="EMBL" id="KAK1295536.1"/>
    </source>
</evidence>
<organism evidence="8 9">
    <name type="scientific">Acorus calamus</name>
    <name type="common">Sweet flag</name>
    <dbReference type="NCBI Taxonomy" id="4465"/>
    <lineage>
        <taxon>Eukaryota</taxon>
        <taxon>Viridiplantae</taxon>
        <taxon>Streptophyta</taxon>
        <taxon>Embryophyta</taxon>
        <taxon>Tracheophyta</taxon>
        <taxon>Spermatophyta</taxon>
        <taxon>Magnoliopsida</taxon>
        <taxon>Liliopsida</taxon>
        <taxon>Acoraceae</taxon>
        <taxon>Acorus</taxon>
    </lineage>
</organism>
<feature type="transmembrane region" description="Helical" evidence="5">
    <location>
        <begin position="285"/>
        <end position="305"/>
    </location>
</feature>
<dbReference type="PANTHER" id="PTHR35285:SF1">
    <property type="entry name" value="2-C-METHYL-D-ERYTHRITOL 4-PHOSPHATE CYTIDYLYLTRANSFERASE"/>
    <property type="match status" value="1"/>
</dbReference>
<proteinExistence type="predicted"/>
<evidence type="ECO:0000256" key="4">
    <source>
        <dbReference type="ARBA" id="ARBA00023136"/>
    </source>
</evidence>